<gene>
    <name evidence="1" type="ordered locus">MAV_1038</name>
</gene>
<accession>A0A0H3A187</accession>
<protein>
    <submittedName>
        <fullName evidence="1">Uncharacterized protein</fullName>
    </submittedName>
</protein>
<proteinExistence type="predicted"/>
<dbReference type="AlphaFoldDB" id="A0A0H3A187"/>
<organism evidence="1 2">
    <name type="scientific">Mycobacterium avium (strain 104)</name>
    <dbReference type="NCBI Taxonomy" id="243243"/>
    <lineage>
        <taxon>Bacteria</taxon>
        <taxon>Bacillati</taxon>
        <taxon>Actinomycetota</taxon>
        <taxon>Actinomycetes</taxon>
        <taxon>Mycobacteriales</taxon>
        <taxon>Mycobacteriaceae</taxon>
        <taxon>Mycobacterium</taxon>
        <taxon>Mycobacterium avium complex (MAC)</taxon>
    </lineage>
</organism>
<dbReference type="Proteomes" id="UP000001574">
    <property type="component" value="Chromosome"/>
</dbReference>
<evidence type="ECO:0000313" key="2">
    <source>
        <dbReference type="Proteomes" id="UP000001574"/>
    </source>
</evidence>
<dbReference type="KEGG" id="mav:MAV_1038"/>
<sequence length="34" mass="4043">MTADDLARYRDRVTQLWPPDLIARLHRSHVEPGR</sequence>
<dbReference type="HOGENOM" id="CLU_3374693_0_0_11"/>
<reference evidence="1 2" key="1">
    <citation type="submission" date="2006-10" db="EMBL/GenBank/DDBJ databases">
        <authorList>
            <person name="Fleischmann R.D."/>
            <person name="Dodson R.J."/>
            <person name="Haft D.H."/>
            <person name="Merkel J.S."/>
            <person name="Nelson W.C."/>
            <person name="Fraser C.M."/>
        </authorList>
    </citation>
    <scope>NUCLEOTIDE SEQUENCE [LARGE SCALE GENOMIC DNA]</scope>
    <source>
        <strain evidence="1 2">104</strain>
    </source>
</reference>
<dbReference type="EMBL" id="CP000479">
    <property type="protein sequence ID" value="ABK68371.1"/>
    <property type="molecule type" value="Genomic_DNA"/>
</dbReference>
<evidence type="ECO:0000313" key="1">
    <source>
        <dbReference type="EMBL" id="ABK68371.1"/>
    </source>
</evidence>
<name>A0A0H3A187_MYCA1</name>